<dbReference type="AlphaFoldDB" id="A0A218XG81"/>
<dbReference type="Gene3D" id="3.40.50.2000">
    <property type="entry name" value="Glycogen Phosphorylase B"/>
    <property type="match status" value="2"/>
</dbReference>
<reference evidence="6" key="2">
    <citation type="submission" date="2017-06" db="EMBL/GenBank/DDBJ databases">
        <title>The pomegranate genome and the genomics of punicalagin biosynthesis.</title>
        <authorList>
            <person name="Xu C."/>
        </authorList>
    </citation>
    <scope>NUCLEOTIDE SEQUENCE [LARGE SCALE GENOMIC DNA]</scope>
    <source>
        <tissue evidence="6">Fresh leaf</tissue>
    </source>
</reference>
<dbReference type="EMBL" id="MTKT01001770">
    <property type="protein sequence ID" value="OWM84235.1"/>
    <property type="molecule type" value="Genomic_DNA"/>
</dbReference>
<proteinExistence type="inferred from homology"/>
<keyword evidence="2 4" id="KW-0328">Glycosyltransferase</keyword>
<sequence length="475" mass="53061">MATPYCHFLIVSFPSQGLINPSLQFAKRLLRLGAHVTFATSISANRQMRKSTETIEGLSYIGFSDGFDDGSDMGAHDLEQFMAELKRHGSDTLRQLIENNLKEGREFTHVFYTTIVPWVADVASFLRLPSTLIWAQPATVLDIYYYYFSGYGDAIANARADHSSPIQLTGLPPLTGRDIPSFFTPGNHYNFSLPLMKRHLEILDEQRDHNPKVLVNTFDALEEGPLRAIDKLNMVAIGPLLPSAFLDGHDPSDTSFGGDLFRDSRNYIEWLNTKPKASVIYVSFGSISVLSKQQKDEMARGLTASSRPFLWVIRKSGEEGKEDDEELIGREDLERQGMIVPWCSQVEVLSHPSVGCFVTHCGWNSTFESLACGVPVVAFPQWTDQHTNAKLVEDVWKTGVRVEMKDGIVKGEEIRRCLDLVVGGGEKGEEMRRNANKWKDLAREAAREGGSSDKNLRAFLDEITVPAANLIFPAI</sequence>
<evidence type="ECO:0000313" key="9">
    <source>
        <dbReference type="Proteomes" id="UP000233551"/>
    </source>
</evidence>
<comment type="caution">
    <text evidence="6">The sequence shown here is derived from an EMBL/GenBank/DDBJ whole genome shotgun (WGS) entry which is preliminary data.</text>
</comment>
<comment type="similarity">
    <text evidence="1 4">Belongs to the UDP-glycosyltransferase family.</text>
</comment>
<dbReference type="InterPro" id="IPR035595">
    <property type="entry name" value="UDP_glycos_trans_CS"/>
</dbReference>
<dbReference type="GO" id="GO:0080044">
    <property type="term" value="F:quercetin 7-O-glucosyltransferase activity"/>
    <property type="evidence" value="ECO:0007669"/>
    <property type="project" value="TreeGrafter"/>
</dbReference>
<evidence type="ECO:0000313" key="8">
    <source>
        <dbReference type="Proteomes" id="UP000197138"/>
    </source>
</evidence>
<dbReference type="Pfam" id="PF00201">
    <property type="entry name" value="UDPGT"/>
    <property type="match status" value="1"/>
</dbReference>
<dbReference type="PANTHER" id="PTHR11926">
    <property type="entry name" value="GLUCOSYL/GLUCURONOSYL TRANSFERASES"/>
    <property type="match status" value="1"/>
</dbReference>
<dbReference type="CDD" id="cd03784">
    <property type="entry name" value="GT1_Gtf-like"/>
    <property type="match status" value="1"/>
</dbReference>
<dbReference type="SUPFAM" id="SSF53756">
    <property type="entry name" value="UDP-Glycosyltransferase/glycogen phosphorylase"/>
    <property type="match status" value="1"/>
</dbReference>
<dbReference type="FunFam" id="3.40.50.2000:FF:000019">
    <property type="entry name" value="Glycosyltransferase"/>
    <property type="match status" value="1"/>
</dbReference>
<protein>
    <recommendedName>
        <fullName evidence="5">Glycosyltransferase</fullName>
        <ecNumber evidence="5">2.4.1.-</ecNumber>
    </recommendedName>
</protein>
<dbReference type="GO" id="GO:0080043">
    <property type="term" value="F:quercetin 3-O-glucosyltransferase activity"/>
    <property type="evidence" value="ECO:0007669"/>
    <property type="project" value="TreeGrafter"/>
</dbReference>
<dbReference type="EC" id="2.4.1.-" evidence="5"/>
<dbReference type="STRING" id="22663.A0A218XG81"/>
<dbReference type="GeneID" id="116194677"/>
<evidence type="ECO:0000256" key="4">
    <source>
        <dbReference type="RuleBase" id="RU003718"/>
    </source>
</evidence>
<evidence type="ECO:0000256" key="1">
    <source>
        <dbReference type="ARBA" id="ARBA00009995"/>
    </source>
</evidence>
<keyword evidence="9" id="KW-1185">Reference proteome</keyword>
<dbReference type="PROSITE" id="PS00375">
    <property type="entry name" value="UDPGT"/>
    <property type="match status" value="1"/>
</dbReference>
<name>A0A218XG81_PUNGR</name>
<gene>
    <name evidence="6" type="ORF">CDL15_Pgr011620</name>
    <name evidence="7" type="ORF">CRG98_018471</name>
</gene>
<dbReference type="Proteomes" id="UP000233551">
    <property type="component" value="Unassembled WGS sequence"/>
</dbReference>
<dbReference type="EMBL" id="PGOL01001070">
    <property type="protein sequence ID" value="PKI61151.1"/>
    <property type="molecule type" value="Genomic_DNA"/>
</dbReference>
<evidence type="ECO:0000256" key="2">
    <source>
        <dbReference type="ARBA" id="ARBA00022676"/>
    </source>
</evidence>
<organism evidence="6 8">
    <name type="scientific">Punica granatum</name>
    <name type="common">Pomegranate</name>
    <dbReference type="NCBI Taxonomy" id="22663"/>
    <lineage>
        <taxon>Eukaryota</taxon>
        <taxon>Viridiplantae</taxon>
        <taxon>Streptophyta</taxon>
        <taxon>Embryophyta</taxon>
        <taxon>Tracheophyta</taxon>
        <taxon>Spermatophyta</taxon>
        <taxon>Magnoliopsida</taxon>
        <taxon>eudicotyledons</taxon>
        <taxon>Gunneridae</taxon>
        <taxon>Pentapetalae</taxon>
        <taxon>rosids</taxon>
        <taxon>malvids</taxon>
        <taxon>Myrtales</taxon>
        <taxon>Lythraceae</taxon>
        <taxon>Punica</taxon>
    </lineage>
</organism>
<evidence type="ECO:0000313" key="6">
    <source>
        <dbReference type="EMBL" id="OWM84235.1"/>
    </source>
</evidence>
<evidence type="ECO:0000256" key="3">
    <source>
        <dbReference type="ARBA" id="ARBA00022679"/>
    </source>
</evidence>
<evidence type="ECO:0000313" key="7">
    <source>
        <dbReference type="EMBL" id="PKI61151.1"/>
    </source>
</evidence>
<reference evidence="8" key="1">
    <citation type="journal article" date="2017" name="Plant J.">
        <title>The pomegranate (Punica granatum L.) genome and the genomics of punicalagin biosynthesis.</title>
        <authorList>
            <person name="Qin G."/>
            <person name="Xu C."/>
            <person name="Ming R."/>
            <person name="Tang H."/>
            <person name="Guyot R."/>
            <person name="Kramer E.M."/>
            <person name="Hu Y."/>
            <person name="Yi X."/>
            <person name="Qi Y."/>
            <person name="Xu X."/>
            <person name="Gao Z."/>
            <person name="Pan H."/>
            <person name="Jian J."/>
            <person name="Tian Y."/>
            <person name="Yue Z."/>
            <person name="Xu Y."/>
        </authorList>
    </citation>
    <scope>NUCLEOTIDE SEQUENCE [LARGE SCALE GENOMIC DNA]</scope>
    <source>
        <strain evidence="8">cv. Dabenzi</strain>
    </source>
</reference>
<dbReference type="Proteomes" id="UP000197138">
    <property type="component" value="Unassembled WGS sequence"/>
</dbReference>
<reference evidence="7 9" key="3">
    <citation type="submission" date="2017-11" db="EMBL/GenBank/DDBJ databases">
        <title>De-novo sequencing of pomegranate (Punica granatum L.) genome.</title>
        <authorList>
            <person name="Akparov Z."/>
            <person name="Amiraslanov A."/>
            <person name="Hajiyeva S."/>
            <person name="Abbasov M."/>
            <person name="Kaur K."/>
            <person name="Hamwieh A."/>
            <person name="Solovyev V."/>
            <person name="Salamov A."/>
            <person name="Braich B."/>
            <person name="Kosarev P."/>
            <person name="Mahmoud A."/>
            <person name="Hajiyev E."/>
            <person name="Babayeva S."/>
            <person name="Izzatullayeva V."/>
            <person name="Mammadov A."/>
            <person name="Mammadov A."/>
            <person name="Sharifova S."/>
            <person name="Ojaghi J."/>
            <person name="Eynullazada K."/>
            <person name="Bayramov B."/>
            <person name="Abdulazimova A."/>
            <person name="Shahmuradov I."/>
        </authorList>
    </citation>
    <scope>NUCLEOTIDE SEQUENCE [LARGE SCALE GENOMIC DNA]</scope>
    <source>
        <strain evidence="7">AG2017</strain>
        <strain evidence="9">cv. AG2017</strain>
        <tissue evidence="7">Leaf</tissue>
    </source>
</reference>
<dbReference type="OrthoDB" id="5835829at2759"/>
<dbReference type="InterPro" id="IPR002213">
    <property type="entry name" value="UDP_glucos_trans"/>
</dbReference>
<evidence type="ECO:0000256" key="5">
    <source>
        <dbReference type="RuleBase" id="RU362057"/>
    </source>
</evidence>
<accession>A0A218XG81</accession>
<dbReference type="PANTHER" id="PTHR11926:SF870">
    <property type="entry name" value="UDP-GLYCOSYLTRANSFERASE 75B1"/>
    <property type="match status" value="1"/>
</dbReference>
<keyword evidence="3 4" id="KW-0808">Transferase</keyword>